<dbReference type="Gene3D" id="3.30.2350.10">
    <property type="entry name" value="Pseudouridine synthase"/>
    <property type="match status" value="1"/>
</dbReference>
<evidence type="ECO:0000259" key="3">
    <source>
        <dbReference type="Pfam" id="PF00849"/>
    </source>
</evidence>
<organism evidence="4 5">
    <name type="scientific">Breznakiella homolactica</name>
    <dbReference type="NCBI Taxonomy" id="2798577"/>
    <lineage>
        <taxon>Bacteria</taxon>
        <taxon>Pseudomonadati</taxon>
        <taxon>Spirochaetota</taxon>
        <taxon>Spirochaetia</taxon>
        <taxon>Spirochaetales</taxon>
        <taxon>Breznakiellaceae</taxon>
        <taxon>Breznakiella</taxon>
    </lineage>
</organism>
<dbReference type="GO" id="GO:0009982">
    <property type="term" value="F:pseudouridine synthase activity"/>
    <property type="evidence" value="ECO:0007669"/>
    <property type="project" value="InterPro"/>
</dbReference>
<evidence type="ECO:0000313" key="5">
    <source>
        <dbReference type="Proteomes" id="UP000595917"/>
    </source>
</evidence>
<protein>
    <submittedName>
        <fullName evidence="4">RNA pseudouridine synthase</fullName>
    </submittedName>
</protein>
<keyword evidence="5" id="KW-1185">Reference proteome</keyword>
<dbReference type="GO" id="GO:0003723">
    <property type="term" value="F:RNA binding"/>
    <property type="evidence" value="ECO:0007669"/>
    <property type="project" value="InterPro"/>
</dbReference>
<dbReference type="SUPFAM" id="SSF55120">
    <property type="entry name" value="Pseudouridine synthase"/>
    <property type="match status" value="1"/>
</dbReference>
<dbReference type="EMBL" id="CP067089">
    <property type="protein sequence ID" value="QQO11347.1"/>
    <property type="molecule type" value="Genomic_DNA"/>
</dbReference>
<dbReference type="GO" id="GO:0006396">
    <property type="term" value="P:RNA processing"/>
    <property type="evidence" value="ECO:0007669"/>
    <property type="project" value="UniProtKB-ARBA"/>
</dbReference>
<evidence type="ECO:0000313" key="4">
    <source>
        <dbReference type="EMBL" id="QQO11347.1"/>
    </source>
</evidence>
<reference evidence="4" key="1">
    <citation type="submission" date="2021-01" db="EMBL/GenBank/DDBJ databases">
        <title>Description of Breznakiella homolactica.</title>
        <authorList>
            <person name="Song Y."/>
            <person name="Brune A."/>
        </authorList>
    </citation>
    <scope>NUCLEOTIDE SEQUENCE</scope>
    <source>
        <strain evidence="4">RmG30</strain>
    </source>
</reference>
<dbReference type="InterPro" id="IPR020103">
    <property type="entry name" value="PsdUridine_synth_cat_dom_sf"/>
</dbReference>
<dbReference type="PANTHER" id="PTHR21600">
    <property type="entry name" value="MITOCHONDRIAL RNA PSEUDOURIDINE SYNTHASE"/>
    <property type="match status" value="1"/>
</dbReference>
<evidence type="ECO:0000256" key="1">
    <source>
        <dbReference type="ARBA" id="ARBA00010876"/>
    </source>
</evidence>
<keyword evidence="2" id="KW-0413">Isomerase</keyword>
<dbReference type="GO" id="GO:0001522">
    <property type="term" value="P:pseudouridine synthesis"/>
    <property type="evidence" value="ECO:0007669"/>
    <property type="project" value="InterPro"/>
</dbReference>
<comment type="similarity">
    <text evidence="1">Belongs to the pseudouridine synthase RluA family.</text>
</comment>
<dbReference type="InterPro" id="IPR050188">
    <property type="entry name" value="RluA_PseudoU_synthase"/>
</dbReference>
<dbReference type="PROSITE" id="PS01129">
    <property type="entry name" value="PSI_RLU"/>
    <property type="match status" value="1"/>
</dbReference>
<dbReference type="Pfam" id="PF00849">
    <property type="entry name" value="PseudoU_synth_2"/>
    <property type="match status" value="1"/>
</dbReference>
<name>A0A7T7XRY2_9SPIR</name>
<evidence type="ECO:0000256" key="2">
    <source>
        <dbReference type="ARBA" id="ARBA00023235"/>
    </source>
</evidence>
<dbReference type="GO" id="GO:0140098">
    <property type="term" value="F:catalytic activity, acting on RNA"/>
    <property type="evidence" value="ECO:0007669"/>
    <property type="project" value="UniProtKB-ARBA"/>
</dbReference>
<proteinExistence type="inferred from homology"/>
<dbReference type="InterPro" id="IPR006224">
    <property type="entry name" value="PsdUridine_synth_RluA-like_CS"/>
</dbReference>
<accession>A0A7T7XRY2</accession>
<dbReference type="CDD" id="cd02869">
    <property type="entry name" value="PseudoU_synth_RluA_like"/>
    <property type="match status" value="1"/>
</dbReference>
<dbReference type="PANTHER" id="PTHR21600:SF83">
    <property type="entry name" value="PSEUDOURIDYLATE SYNTHASE RPUSD4, MITOCHONDRIAL"/>
    <property type="match status" value="1"/>
</dbReference>
<gene>
    <name evidence="4" type="ORF">JFL75_08435</name>
</gene>
<dbReference type="KEGG" id="bhc:JFL75_08435"/>
<dbReference type="AlphaFoldDB" id="A0A7T7XRY2"/>
<sequence>MVNKRAGEAAEGAAPGMVSLPEVLGKTFGTGQNAGGNPFLPTAVHRIDVPVSGCILFARTPPALTFLNTAFSRRQAVKTYWAVIEQNEKIRTIPESGELRHWIAVDGRRNKSFAFSGPGENRKEAVLRYRVAGAGDRYCFMEIDLTTGRHHQIRAQLAAEGLFIKGDLKYGARRSERNGGIRLHARFLSFPSPDRPDQYISVTAEPPLPDRLWEACMQSMV</sequence>
<dbReference type="InterPro" id="IPR006145">
    <property type="entry name" value="PsdUridine_synth_RsuA/RluA"/>
</dbReference>
<feature type="domain" description="Pseudouridine synthase RsuA/RluA-like" evidence="3">
    <location>
        <begin position="2"/>
        <end position="159"/>
    </location>
</feature>
<dbReference type="Proteomes" id="UP000595917">
    <property type="component" value="Chromosome"/>
</dbReference>